<protein>
    <submittedName>
        <fullName evidence="4">Autotransporter outer membrane beta-barrel domain-containing protein</fullName>
    </submittedName>
</protein>
<feature type="region of interest" description="Disordered" evidence="1">
    <location>
        <begin position="665"/>
        <end position="686"/>
    </location>
</feature>
<dbReference type="InterPro" id="IPR043990">
    <property type="entry name" value="AC_1"/>
</dbReference>
<dbReference type="InterPro" id="IPR012332">
    <property type="entry name" value="Autotransporter_pectin_lyase_C"/>
</dbReference>
<dbReference type="AlphaFoldDB" id="A0A4Q1HQ17"/>
<dbReference type="InterPro" id="IPR003991">
    <property type="entry name" value="Pertactin_virulence_factor"/>
</dbReference>
<keyword evidence="2" id="KW-0812">Transmembrane</keyword>
<sequence length="1023" mass="102610">MPVFPRSVFSQWLSGIAAVPILTFGVVLYPGQAAIAGDCTGGAIVVCSGPASGSDVGQFIYNLPDPVSVTTQPGFGLSVATGEDAIDIYGAGGVSFVDGNQSTITTNGIFGIYAYNDGSGDLNITSTGSVTSTAPTGDGIRGDNYGANMTISAHDTQGQFNGITANSYGSGSVHVVSTGTAVGLDDAGIYAYMVSGTDLTIDAVNTRGDLYGIVATGGTGALTVTSTGRASATNGYGIWLYNRGTDITLTAADTHGGAGDGIHLDLRGTGAALVTSTGTATGSLNGIAASVSSGTDVTINAVDATGVSGAGIKVSNYAATGAVVVNATGTVTGGTSGIAVSNASGTGTTINALGHVLGGTGAGIATESTAGVLSVVDVGATAVVESASGTAITNDGGDSHVVIHPGGVVNGAINLGAGSDTVDLLAGLSGITVLDGGGGGVDTLNLSNAAGATHAGADIRNWSVVNLDNSALTLTDTSLTVGTTSDPTTGVFLRNGSTLALQQSGFALNGNLALDAGTTLLASTRGVGTTTITGSVTNAGAIALSGGGVGSVLTIGGNYVGKGGVIALNTVLGNDASATDRVTIKGDTSGTSTLRVANAGGTGALTTEGIELVSVAGASNGVFSLAGDYQINGKPAVVAGAYAYQLYKGNASGTEANNWYLRSELQDDPPTATVPDTPTGPVSATPLYQPGAPVYEAYPQALLALNGVSTLQQRVGNRFWSGAGNGQAATESTGASGSDKGGAYTDGTGAWGRIEGRNNRLESHASTTGADLKQNVSKVQVGTDVLLAKRETGSLVGGGYFQYLHGSTVTRSVYGNGDISTDGYGLGGTLTWYADNGYYVDGQAQVMRYNSDLNSRLASRRLVKGNDATGYTLSVESGKRLALTPEWSLTPQAQLAYSRVDFDRFDDAFGATVRSDRGASLQGRLGVTLDRETRGGKDGTNRSHVYGIANLYYEFLNGSQVDVAGVNVKSRPDRLWGGVGAGVSHNWGKDKYSVYAEGLVNTSLERVGSSRTLQGNVGFRMRW</sequence>
<feature type="domain" description="Autotransporter" evidence="3">
    <location>
        <begin position="743"/>
        <end position="1023"/>
    </location>
</feature>
<dbReference type="InterPro" id="IPR036709">
    <property type="entry name" value="Autotransporte_beta_dom_sf"/>
</dbReference>
<dbReference type="SUPFAM" id="SSF103515">
    <property type="entry name" value="Autotransporter"/>
    <property type="match status" value="1"/>
</dbReference>
<dbReference type="GO" id="GO:0019867">
    <property type="term" value="C:outer membrane"/>
    <property type="evidence" value="ECO:0007669"/>
    <property type="project" value="InterPro"/>
</dbReference>
<proteinExistence type="predicted"/>
<feature type="compositionally biased region" description="Polar residues" evidence="1">
    <location>
        <begin position="727"/>
        <end position="736"/>
    </location>
</feature>
<feature type="transmembrane region" description="Helical" evidence="2">
    <location>
        <begin position="12"/>
        <end position="31"/>
    </location>
</feature>
<dbReference type="EMBL" id="PYAL01000001">
    <property type="protein sequence ID" value="RXN93148.1"/>
    <property type="molecule type" value="Genomic_DNA"/>
</dbReference>
<gene>
    <name evidence="4" type="ORF">C7R54_05405</name>
</gene>
<dbReference type="NCBIfam" id="TIGR01414">
    <property type="entry name" value="autotrans_barl"/>
    <property type="match status" value="1"/>
</dbReference>
<dbReference type="PROSITE" id="PS51208">
    <property type="entry name" value="AUTOTRANSPORTER"/>
    <property type="match status" value="1"/>
</dbReference>
<organism evidence="4 5">
    <name type="scientific">Achromobacter aloeverae</name>
    <dbReference type="NCBI Taxonomy" id="1750518"/>
    <lineage>
        <taxon>Bacteria</taxon>
        <taxon>Pseudomonadati</taxon>
        <taxon>Pseudomonadota</taxon>
        <taxon>Betaproteobacteria</taxon>
        <taxon>Burkholderiales</taxon>
        <taxon>Alcaligenaceae</taxon>
        <taxon>Achromobacter</taxon>
    </lineage>
</organism>
<evidence type="ECO:0000313" key="5">
    <source>
        <dbReference type="Proteomes" id="UP000290849"/>
    </source>
</evidence>
<dbReference type="InterPro" id="IPR005546">
    <property type="entry name" value="Autotransporte_beta"/>
</dbReference>
<dbReference type="OrthoDB" id="8613300at2"/>
<dbReference type="PANTHER" id="PTHR35037:SF3">
    <property type="entry name" value="C-TERMINAL REGION OF AIDA-LIKE PROTEIN"/>
    <property type="match status" value="1"/>
</dbReference>
<dbReference type="Pfam" id="PF18883">
    <property type="entry name" value="AC_1"/>
    <property type="match status" value="1"/>
</dbReference>
<evidence type="ECO:0000256" key="1">
    <source>
        <dbReference type="SAM" id="MobiDB-lite"/>
    </source>
</evidence>
<dbReference type="RefSeq" id="WP_129149104.1">
    <property type="nucleotide sequence ID" value="NZ_JBHSDO010000006.1"/>
</dbReference>
<dbReference type="Gene3D" id="2.40.128.130">
    <property type="entry name" value="Autotransporter beta-domain"/>
    <property type="match status" value="1"/>
</dbReference>
<feature type="region of interest" description="Disordered" evidence="1">
    <location>
        <begin position="725"/>
        <end position="754"/>
    </location>
</feature>
<dbReference type="SUPFAM" id="SSF51126">
    <property type="entry name" value="Pectin lyase-like"/>
    <property type="match status" value="1"/>
</dbReference>
<dbReference type="Proteomes" id="UP000290849">
    <property type="component" value="Unassembled WGS sequence"/>
</dbReference>
<dbReference type="Gene3D" id="2.160.20.20">
    <property type="match status" value="1"/>
</dbReference>
<keyword evidence="5" id="KW-1185">Reference proteome</keyword>
<keyword evidence="2" id="KW-0472">Membrane</keyword>
<feature type="compositionally biased region" description="Low complexity" evidence="1">
    <location>
        <begin position="668"/>
        <end position="679"/>
    </location>
</feature>
<dbReference type="InterPro" id="IPR051551">
    <property type="entry name" value="Autotransporter_adhesion"/>
</dbReference>
<dbReference type="Pfam" id="PF03797">
    <property type="entry name" value="Autotransporter"/>
    <property type="match status" value="1"/>
</dbReference>
<dbReference type="CDD" id="cd01344">
    <property type="entry name" value="PL2_Passenger_AT"/>
    <property type="match status" value="1"/>
</dbReference>
<dbReference type="PANTHER" id="PTHR35037">
    <property type="entry name" value="C-TERMINAL REGION OF AIDA-LIKE PROTEIN"/>
    <property type="match status" value="1"/>
</dbReference>
<evidence type="ECO:0000256" key="2">
    <source>
        <dbReference type="SAM" id="Phobius"/>
    </source>
</evidence>
<evidence type="ECO:0000259" key="3">
    <source>
        <dbReference type="PROSITE" id="PS51208"/>
    </source>
</evidence>
<dbReference type="SMART" id="SM00869">
    <property type="entry name" value="Autotransporter"/>
    <property type="match status" value="1"/>
</dbReference>
<name>A0A4Q1HQ17_9BURK</name>
<dbReference type="PRINTS" id="PR01484">
    <property type="entry name" value="PRTACTNFAMLY"/>
</dbReference>
<dbReference type="InterPro" id="IPR011050">
    <property type="entry name" value="Pectin_lyase_fold/virulence"/>
</dbReference>
<evidence type="ECO:0000313" key="4">
    <source>
        <dbReference type="EMBL" id="RXN93148.1"/>
    </source>
</evidence>
<dbReference type="InterPro" id="IPR006315">
    <property type="entry name" value="OM_autotransptr_brl_dom"/>
</dbReference>
<comment type="caution">
    <text evidence="4">The sequence shown here is derived from an EMBL/GenBank/DDBJ whole genome shotgun (WGS) entry which is preliminary data.</text>
</comment>
<keyword evidence="2" id="KW-1133">Transmembrane helix</keyword>
<reference evidence="4 5" key="1">
    <citation type="journal article" date="2017" name="Int. J. Syst. Evol. Microbiol.">
        <title>Achromobacter aloeverae sp. nov., isolated from the root of Aloe vera (L.) Burm.f.</title>
        <authorList>
            <person name="Kuncharoen N."/>
            <person name="Muramatsu Y."/>
            <person name="Shibata C."/>
            <person name="Kamakura Y."/>
            <person name="Nakagawa Y."/>
            <person name="Tanasupawat S."/>
        </authorList>
    </citation>
    <scope>NUCLEOTIDE SEQUENCE [LARGE SCALE GENOMIC DNA]</scope>
    <source>
        <strain evidence="4 5">AVA-1</strain>
    </source>
</reference>
<accession>A0A4Q1HQ17</accession>